<evidence type="ECO:0000313" key="1">
    <source>
        <dbReference type="EMBL" id="ERN14567.1"/>
    </source>
</evidence>
<dbReference type="HOGENOM" id="CLU_1878205_0_0_1"/>
<keyword evidence="2" id="KW-1185">Reference proteome</keyword>
<organism evidence="1 2">
    <name type="scientific">Amborella trichopoda</name>
    <dbReference type="NCBI Taxonomy" id="13333"/>
    <lineage>
        <taxon>Eukaryota</taxon>
        <taxon>Viridiplantae</taxon>
        <taxon>Streptophyta</taxon>
        <taxon>Embryophyta</taxon>
        <taxon>Tracheophyta</taxon>
        <taxon>Spermatophyta</taxon>
        <taxon>Magnoliopsida</taxon>
        <taxon>Amborellales</taxon>
        <taxon>Amborellaceae</taxon>
        <taxon>Amborella</taxon>
    </lineage>
</organism>
<reference evidence="2" key="1">
    <citation type="journal article" date="2013" name="Science">
        <title>The Amborella genome and the evolution of flowering plants.</title>
        <authorList>
            <consortium name="Amborella Genome Project"/>
        </authorList>
    </citation>
    <scope>NUCLEOTIDE SEQUENCE [LARGE SCALE GENOMIC DNA]</scope>
</reference>
<protein>
    <submittedName>
        <fullName evidence="1">Uncharacterized protein</fullName>
    </submittedName>
</protein>
<accession>U5CZM3</accession>
<dbReference type="Gramene" id="ERN14567">
    <property type="protein sequence ID" value="ERN14567"/>
    <property type="gene ID" value="AMTR_s00038p00122550"/>
</dbReference>
<dbReference type="EMBL" id="KI392532">
    <property type="protein sequence ID" value="ERN14567.1"/>
    <property type="molecule type" value="Genomic_DNA"/>
</dbReference>
<name>U5CZM3_AMBTC</name>
<evidence type="ECO:0000313" key="2">
    <source>
        <dbReference type="Proteomes" id="UP000017836"/>
    </source>
</evidence>
<sequence>MPVPTVIAYLEKMTGDEKASPNHHCLSRKVPAWVVKNFSEWELAVNCGHLTVKVPSQNATLEHLYWVLLFAACLGNPIVVTKSSSEDDDLSPRSRKAAEMVSAMKTITVSIVVVEEAIGINDLNWNLAPKRKRVKT</sequence>
<dbReference type="AlphaFoldDB" id="U5CZM3"/>
<gene>
    <name evidence="1" type="ORF">AMTR_s00038p00122550</name>
</gene>
<dbReference type="Proteomes" id="UP000017836">
    <property type="component" value="Unassembled WGS sequence"/>
</dbReference>
<proteinExistence type="predicted"/>